<comment type="caution">
    <text evidence="1">The sequence shown here is derived from an EMBL/GenBank/DDBJ whole genome shotgun (WGS) entry which is preliminary data.</text>
</comment>
<dbReference type="Proteomes" id="UP000289738">
    <property type="component" value="Chromosome A07"/>
</dbReference>
<organism evidence="1 2">
    <name type="scientific">Arachis hypogaea</name>
    <name type="common">Peanut</name>
    <dbReference type="NCBI Taxonomy" id="3818"/>
    <lineage>
        <taxon>Eukaryota</taxon>
        <taxon>Viridiplantae</taxon>
        <taxon>Streptophyta</taxon>
        <taxon>Embryophyta</taxon>
        <taxon>Tracheophyta</taxon>
        <taxon>Spermatophyta</taxon>
        <taxon>Magnoliopsida</taxon>
        <taxon>eudicotyledons</taxon>
        <taxon>Gunneridae</taxon>
        <taxon>Pentapetalae</taxon>
        <taxon>rosids</taxon>
        <taxon>fabids</taxon>
        <taxon>Fabales</taxon>
        <taxon>Fabaceae</taxon>
        <taxon>Papilionoideae</taxon>
        <taxon>50 kb inversion clade</taxon>
        <taxon>dalbergioids sensu lato</taxon>
        <taxon>Dalbergieae</taxon>
        <taxon>Pterocarpus clade</taxon>
        <taxon>Arachis</taxon>
    </lineage>
</organism>
<evidence type="ECO:0000313" key="2">
    <source>
        <dbReference type="Proteomes" id="UP000289738"/>
    </source>
</evidence>
<protein>
    <recommendedName>
        <fullName evidence="3">Retrotransposon gag domain-containing protein</fullName>
    </recommendedName>
</protein>
<reference evidence="1 2" key="1">
    <citation type="submission" date="2019-01" db="EMBL/GenBank/DDBJ databases">
        <title>Sequencing of cultivated peanut Arachis hypogaea provides insights into genome evolution and oil improvement.</title>
        <authorList>
            <person name="Chen X."/>
        </authorList>
    </citation>
    <scope>NUCLEOTIDE SEQUENCE [LARGE SCALE GENOMIC DNA]</scope>
    <source>
        <strain evidence="2">cv. Fuhuasheng</strain>
        <tissue evidence="1">Leaves</tissue>
    </source>
</reference>
<keyword evidence="2" id="KW-1185">Reference proteome</keyword>
<proteinExistence type="predicted"/>
<evidence type="ECO:0000313" key="1">
    <source>
        <dbReference type="EMBL" id="RYR49014.1"/>
    </source>
</evidence>
<accession>A0A445CDI1</accession>
<dbReference type="EMBL" id="SDMP01000007">
    <property type="protein sequence ID" value="RYR49014.1"/>
    <property type="molecule type" value="Genomic_DNA"/>
</dbReference>
<name>A0A445CDI1_ARAHY</name>
<gene>
    <name evidence="1" type="ORF">Ahy_A07g035285</name>
</gene>
<dbReference type="AlphaFoldDB" id="A0A445CDI1"/>
<sequence>MRNRVVSLLYHNEFFGKFCKLQQGSQSVMEYHKKFLYSMEKANIRRSPKVLMERFLFGLREELTDKTKVKVSDFKKNIIDRHKKRISSTSIFKCFSNSEMEEFVEYVVDEDVSLEDSKVKNFSTGSLKCFVDSLVNYGGINMDEKKERQLIAHFG</sequence>
<evidence type="ECO:0008006" key="3">
    <source>
        <dbReference type="Google" id="ProtNLM"/>
    </source>
</evidence>